<dbReference type="Gene3D" id="1.10.357.10">
    <property type="entry name" value="Tetracycline Repressor, domain 2"/>
    <property type="match status" value="2"/>
</dbReference>
<name>A0A7G7CNR0_9CORY</name>
<dbReference type="EMBL" id="CP059404">
    <property type="protein sequence ID" value="QNE89226.1"/>
    <property type="molecule type" value="Genomic_DNA"/>
</dbReference>
<sequence>MLAIIVDAARAIISEEGLAELDLSRVSHELGVPSETVVAEIATTKDLLVALDVPLVKVLDAFTVKHLEELRPGLSTDSSLGAGIDPVSILRALTRGYYEFARERTHVFYSMVTETELPVSEGGSLGQGFHAKDSVTLQLAKEACANIIRKETSSEPSLELVEATILCWWANIHGIVHLLALGILRNLGSVVQTQLLLTAFENFLDGLCYNLRTPVHVSTHELVTKVARYVREHALKADEVIDDPERRQLMRGVRAEILKYGVDTLSLSGEAEAENVKLREAAARFRSAMTYGEELERHLDRQMESFVETSIDLMGVDKSAAEVLCGIAASYFTWALDYPDNLEAIVLVATQSIVPTNFDRSDSDFEMGRAYSRMTDWFTQAFIEEGAPKDAWLLFRQAVVGWATVLGISHLCSRGFLEQLPEERKFALLVHQSNIMVAGLMTSLHDGDSV</sequence>
<proteinExistence type="predicted"/>
<dbReference type="Proteomes" id="UP000515743">
    <property type="component" value="Chromosome"/>
</dbReference>
<dbReference type="AlphaFoldDB" id="A0A7G7CNR0"/>
<reference evidence="1 2" key="1">
    <citation type="submission" date="2020-07" db="EMBL/GenBank/DDBJ databases">
        <title>Complete genome and description of Corynebacterium incognita strain Marseille-Q3630 sp. nov.</title>
        <authorList>
            <person name="Boxberger M."/>
        </authorList>
    </citation>
    <scope>NUCLEOTIDE SEQUENCE [LARGE SCALE GENOMIC DNA]</scope>
    <source>
        <strain evidence="1 2">Marseille-Q3630</strain>
    </source>
</reference>
<dbReference type="RefSeq" id="WP_185175603.1">
    <property type="nucleotide sequence ID" value="NZ_CP059404.1"/>
</dbReference>
<dbReference type="InterPro" id="IPR036271">
    <property type="entry name" value="Tet_transcr_reg_TetR-rel_C_sf"/>
</dbReference>
<protein>
    <submittedName>
        <fullName evidence="1">Uncharacterized protein</fullName>
    </submittedName>
</protein>
<organism evidence="1 2">
    <name type="scientific">Corynebacterium incognita</name>
    <dbReference type="NCBI Taxonomy" id="2754725"/>
    <lineage>
        <taxon>Bacteria</taxon>
        <taxon>Bacillati</taxon>
        <taxon>Actinomycetota</taxon>
        <taxon>Actinomycetes</taxon>
        <taxon>Mycobacteriales</taxon>
        <taxon>Corynebacteriaceae</taxon>
        <taxon>Corynebacterium</taxon>
    </lineage>
</organism>
<dbReference type="KEGG" id="cik:H0194_09235"/>
<keyword evidence="2" id="KW-1185">Reference proteome</keyword>
<evidence type="ECO:0000313" key="1">
    <source>
        <dbReference type="EMBL" id="QNE89226.1"/>
    </source>
</evidence>
<dbReference type="SUPFAM" id="SSF48498">
    <property type="entry name" value="Tetracyclin repressor-like, C-terminal domain"/>
    <property type="match status" value="1"/>
</dbReference>
<evidence type="ECO:0000313" key="2">
    <source>
        <dbReference type="Proteomes" id="UP000515743"/>
    </source>
</evidence>
<gene>
    <name evidence="1" type="ORF">H0194_09235</name>
</gene>
<accession>A0A7G7CNR0</accession>